<dbReference type="PANTHER" id="PTHR13395:SF6">
    <property type="entry name" value="SISTER CHROMATID COHESION PROTEIN DCC1"/>
    <property type="match status" value="1"/>
</dbReference>
<dbReference type="STRING" id="29833.A0A1E5RJM9"/>
<proteinExistence type="inferred from homology"/>
<dbReference type="GO" id="GO:0000785">
    <property type="term" value="C:chromatin"/>
    <property type="evidence" value="ECO:0007669"/>
    <property type="project" value="TreeGrafter"/>
</dbReference>
<reference evidence="4" key="1">
    <citation type="journal article" date="2016" name="Genome Announc.">
        <title>Genome sequences of three species of Hanseniaspora isolated from spontaneous wine fermentations.</title>
        <authorList>
            <person name="Sternes P.R."/>
            <person name="Lee D."/>
            <person name="Kutyna D.R."/>
            <person name="Borneman A.R."/>
        </authorList>
    </citation>
    <scope>NUCLEOTIDE SEQUENCE [LARGE SCALE GENOMIC DNA]</scope>
    <source>
        <strain evidence="4">AWRI3580</strain>
    </source>
</reference>
<dbReference type="AlphaFoldDB" id="A0A1E5RJM9"/>
<protein>
    <submittedName>
        <fullName evidence="3">Sister chromatid cohesion protein DCC1</fullName>
    </submittedName>
</protein>
<dbReference type="GO" id="GO:0034088">
    <property type="term" value="P:maintenance of mitotic sister chromatid cohesion"/>
    <property type="evidence" value="ECO:0007669"/>
    <property type="project" value="TreeGrafter"/>
</dbReference>
<dbReference type="InterPro" id="IPR019128">
    <property type="entry name" value="Dcc1"/>
</dbReference>
<dbReference type="GO" id="GO:0006260">
    <property type="term" value="P:DNA replication"/>
    <property type="evidence" value="ECO:0007669"/>
    <property type="project" value="UniProtKB-KW"/>
</dbReference>
<keyword evidence="4" id="KW-1185">Reference proteome</keyword>
<dbReference type="Pfam" id="PF09724">
    <property type="entry name" value="Dcc1"/>
    <property type="match status" value="1"/>
</dbReference>
<dbReference type="GO" id="GO:0031390">
    <property type="term" value="C:Ctf18 RFC-like complex"/>
    <property type="evidence" value="ECO:0007669"/>
    <property type="project" value="InterPro"/>
</dbReference>
<dbReference type="Proteomes" id="UP000095358">
    <property type="component" value="Unassembled WGS sequence"/>
</dbReference>
<sequence length="380" mass="44453">MDLNLKFDLESVKIEYLNGSENGSVNDSGLPKDGIKYRLINIPDEMLSDLQAQELKLKGDNENLYFTTNSKVFTVKENFHSNTVMLMTHSQDTRDPPNFVAYTMQQSELELLQVKLKLTTDHIPLYTIEDYNGTCGNSDEKKQYTFIKKRDLIDSLPLSYKDFDEQWNGSLLIELPDMSVKKISPMVENEVLELILLSIIALKMDYNNVQFDKILEKLKEINFDANEQIDLLVKAVFYKYTFNNSELNMKEIAKFYGLKTLKKVCPASRRKYIGLNDFYVYWKDSFPDYFNCEIDVAILIGHFVKAVDSNKILEIEKERLPKDIVKRVKYLMNIQPAWEQLHIQPFFDELNVKNIKTDNFIMKYAKKKRERSGKVIITSR</sequence>
<dbReference type="GO" id="GO:0000775">
    <property type="term" value="C:chromosome, centromeric region"/>
    <property type="evidence" value="ECO:0007669"/>
    <property type="project" value="TreeGrafter"/>
</dbReference>
<gene>
    <name evidence="3" type="ORF">AWRI3580_g2636</name>
</gene>
<comment type="caution">
    <text evidence="3">The sequence shown here is derived from an EMBL/GenBank/DDBJ whole genome shotgun (WGS) entry which is preliminary data.</text>
</comment>
<evidence type="ECO:0000313" key="3">
    <source>
        <dbReference type="EMBL" id="OEJ87064.1"/>
    </source>
</evidence>
<evidence type="ECO:0000256" key="2">
    <source>
        <dbReference type="ARBA" id="ARBA00022705"/>
    </source>
</evidence>
<dbReference type="EMBL" id="LPNN01000005">
    <property type="protein sequence ID" value="OEJ87064.1"/>
    <property type="molecule type" value="Genomic_DNA"/>
</dbReference>
<comment type="similarity">
    <text evidence="1">Belongs to the DCC1 family.</text>
</comment>
<dbReference type="PANTHER" id="PTHR13395">
    <property type="entry name" value="SISTER CHROMATID COHESION PROTEIN DCC1-RELATED"/>
    <property type="match status" value="1"/>
</dbReference>
<evidence type="ECO:0000256" key="1">
    <source>
        <dbReference type="ARBA" id="ARBA00007017"/>
    </source>
</evidence>
<keyword evidence="2" id="KW-0235">DNA replication</keyword>
<organism evidence="3 4">
    <name type="scientific">Hanseniaspora uvarum</name>
    <name type="common">Yeast</name>
    <name type="synonym">Kloeckera apiculata</name>
    <dbReference type="NCBI Taxonomy" id="29833"/>
    <lineage>
        <taxon>Eukaryota</taxon>
        <taxon>Fungi</taxon>
        <taxon>Dikarya</taxon>
        <taxon>Ascomycota</taxon>
        <taxon>Saccharomycotina</taxon>
        <taxon>Saccharomycetes</taxon>
        <taxon>Saccharomycodales</taxon>
        <taxon>Saccharomycodaceae</taxon>
        <taxon>Hanseniaspora</taxon>
    </lineage>
</organism>
<name>A0A1E5RJM9_HANUV</name>
<dbReference type="OrthoDB" id="276989at2759"/>
<accession>A0A1E5RJM9</accession>
<dbReference type="VEuPathDB" id="FungiDB:AWRI3580_g2636"/>
<evidence type="ECO:0000313" key="4">
    <source>
        <dbReference type="Proteomes" id="UP000095358"/>
    </source>
</evidence>